<evidence type="ECO:0000313" key="2">
    <source>
        <dbReference type="Proteomes" id="UP000821656"/>
    </source>
</evidence>
<protein>
    <submittedName>
        <fullName evidence="1">Uncharacterized protein</fullName>
    </submittedName>
</protein>
<reference evidence="1" key="1">
    <citation type="submission" date="2020-05" db="EMBL/GenBank/DDBJ databases">
        <title>Genomic insights into acetone-butanol-ethanol (ABE) fermentation by sequencing solventogenic clostridia strains.</title>
        <authorList>
            <person name="Brown S."/>
        </authorList>
    </citation>
    <scope>NUCLEOTIDE SEQUENCE</scope>
    <source>
        <strain evidence="1">DJ126</strain>
    </source>
</reference>
<sequence>MKTMWEAYYVKQFTKILGNIAEFLKLDEKFMFIKDRNQYKKC</sequence>
<evidence type="ECO:0000313" key="1">
    <source>
        <dbReference type="EMBL" id="NRV07140.1"/>
    </source>
</evidence>
<name>A0A9Q5GJH7_CLOBE</name>
<gene>
    <name evidence="1" type="ORF">DFH45_000103</name>
</gene>
<comment type="caution">
    <text evidence="1">The sequence shown here is derived from an EMBL/GenBank/DDBJ whole genome shotgun (WGS) entry which is preliminary data.</text>
</comment>
<dbReference type="EMBL" id="JABSXK010000001">
    <property type="protein sequence ID" value="NRV07140.1"/>
    <property type="molecule type" value="Genomic_DNA"/>
</dbReference>
<dbReference type="RefSeq" id="WP_274597699.1">
    <property type="nucleotide sequence ID" value="NZ_JABAJC010000027.1"/>
</dbReference>
<accession>A0A9Q5GJH7</accession>
<dbReference type="AlphaFoldDB" id="A0A9Q5GJH7"/>
<organism evidence="1 2">
    <name type="scientific">Clostridium beijerinckii</name>
    <name type="common">Clostridium MP</name>
    <dbReference type="NCBI Taxonomy" id="1520"/>
    <lineage>
        <taxon>Bacteria</taxon>
        <taxon>Bacillati</taxon>
        <taxon>Bacillota</taxon>
        <taxon>Clostridia</taxon>
        <taxon>Eubacteriales</taxon>
        <taxon>Clostridiaceae</taxon>
        <taxon>Clostridium</taxon>
    </lineage>
</organism>
<dbReference type="Proteomes" id="UP000821656">
    <property type="component" value="Unassembled WGS sequence"/>
</dbReference>
<proteinExistence type="predicted"/>